<dbReference type="GO" id="GO:0003700">
    <property type="term" value="F:DNA-binding transcription factor activity"/>
    <property type="evidence" value="ECO:0007669"/>
    <property type="project" value="TreeGrafter"/>
</dbReference>
<dbReference type="InterPro" id="IPR010982">
    <property type="entry name" value="Lambda_DNA-bd_dom_sf"/>
</dbReference>
<reference evidence="5 6" key="1">
    <citation type="submission" date="2018-08" db="EMBL/GenBank/DDBJ databases">
        <title>Cellulomonas rhizosphaerae sp. nov., a novel actinomycete isolated from soil.</title>
        <authorList>
            <person name="Tian Y."/>
        </authorList>
    </citation>
    <scope>NUCLEOTIDE SEQUENCE [LARGE SCALE GENOMIC DNA]</scope>
    <source>
        <strain evidence="5 6">NEAU-TCZ24</strain>
    </source>
</reference>
<evidence type="ECO:0000256" key="3">
    <source>
        <dbReference type="ARBA" id="ARBA00023163"/>
    </source>
</evidence>
<dbReference type="RefSeq" id="WP_118766811.1">
    <property type="nucleotide sequence ID" value="NZ_QWKP01000174.1"/>
</dbReference>
<sequence>MTINDIAERSGVSISAVSFALNGRKGVSAQTRERVLRVADELGWAPSSAARSLMGARTDTIGLVLARESRTLGIESFYMQFIAGIESELSMRDNALLLQVVPDMETELATYKKWRATRRVDGIVMVDPRIDDPRIAMLSEPDALPAVVVGDTSLAGGLPSVWTDDDAATRESLRYLHAIGHRRIARVAGVEEFGHTHIRDLAFRDESATLGIEGTTVRTDYMPESGSLVTRRLLTNRPRPTAIVYDNDVMALAGLGVAAELGIRVPDELSIIAWDDSPLCVAAYPRLSALNHDVVAYGAHVARRLFDRMLGAEGGSFQDSTPALVPRGTTARVPEPT</sequence>
<comment type="caution">
    <text evidence="5">The sequence shown here is derived from an EMBL/GenBank/DDBJ whole genome shotgun (WGS) entry which is preliminary data.</text>
</comment>
<evidence type="ECO:0000313" key="5">
    <source>
        <dbReference type="EMBL" id="RHA42285.1"/>
    </source>
</evidence>
<dbReference type="InterPro" id="IPR046335">
    <property type="entry name" value="LacI/GalR-like_sensor"/>
</dbReference>
<gene>
    <name evidence="5" type="ORF">D1825_07470</name>
</gene>
<dbReference type="Gene3D" id="1.10.260.40">
    <property type="entry name" value="lambda repressor-like DNA-binding domains"/>
    <property type="match status" value="1"/>
</dbReference>
<dbReference type="InterPro" id="IPR028082">
    <property type="entry name" value="Peripla_BP_I"/>
</dbReference>
<keyword evidence="2" id="KW-0238">DNA-binding</keyword>
<dbReference type="Pfam" id="PF13377">
    <property type="entry name" value="Peripla_BP_3"/>
    <property type="match status" value="1"/>
</dbReference>
<dbReference type="PROSITE" id="PS00356">
    <property type="entry name" value="HTH_LACI_1"/>
    <property type="match status" value="1"/>
</dbReference>
<dbReference type="PANTHER" id="PTHR30146">
    <property type="entry name" value="LACI-RELATED TRANSCRIPTIONAL REPRESSOR"/>
    <property type="match status" value="1"/>
</dbReference>
<accession>A0A413RMG8</accession>
<dbReference type="OrthoDB" id="1938857at2"/>
<organism evidence="5 6">
    <name type="scientific">Cellulomonas rhizosphaerae</name>
    <dbReference type="NCBI Taxonomy" id="2293719"/>
    <lineage>
        <taxon>Bacteria</taxon>
        <taxon>Bacillati</taxon>
        <taxon>Actinomycetota</taxon>
        <taxon>Actinomycetes</taxon>
        <taxon>Micrococcales</taxon>
        <taxon>Cellulomonadaceae</taxon>
        <taxon>Cellulomonas</taxon>
    </lineage>
</organism>
<evidence type="ECO:0000313" key="6">
    <source>
        <dbReference type="Proteomes" id="UP000283374"/>
    </source>
</evidence>
<proteinExistence type="predicted"/>
<dbReference type="CDD" id="cd01392">
    <property type="entry name" value="HTH_LacI"/>
    <property type="match status" value="1"/>
</dbReference>
<dbReference type="AlphaFoldDB" id="A0A413RMG8"/>
<dbReference type="SUPFAM" id="SSF53822">
    <property type="entry name" value="Periplasmic binding protein-like I"/>
    <property type="match status" value="1"/>
</dbReference>
<dbReference type="InterPro" id="IPR000843">
    <property type="entry name" value="HTH_LacI"/>
</dbReference>
<feature type="domain" description="HTH lacI-type" evidence="4">
    <location>
        <begin position="1"/>
        <end position="55"/>
    </location>
</feature>
<dbReference type="PANTHER" id="PTHR30146:SF155">
    <property type="entry name" value="ALANINE RACEMASE"/>
    <property type="match status" value="1"/>
</dbReference>
<protein>
    <submittedName>
        <fullName evidence="5">LacI family transcriptional regulator</fullName>
    </submittedName>
</protein>
<dbReference type="PROSITE" id="PS50932">
    <property type="entry name" value="HTH_LACI_2"/>
    <property type="match status" value="1"/>
</dbReference>
<dbReference type="SUPFAM" id="SSF47413">
    <property type="entry name" value="lambda repressor-like DNA-binding domains"/>
    <property type="match status" value="1"/>
</dbReference>
<dbReference type="Proteomes" id="UP000283374">
    <property type="component" value="Unassembled WGS sequence"/>
</dbReference>
<evidence type="ECO:0000259" key="4">
    <source>
        <dbReference type="PROSITE" id="PS50932"/>
    </source>
</evidence>
<keyword evidence="6" id="KW-1185">Reference proteome</keyword>
<dbReference type="EMBL" id="QWKP01000174">
    <property type="protein sequence ID" value="RHA42285.1"/>
    <property type="molecule type" value="Genomic_DNA"/>
</dbReference>
<keyword evidence="3" id="KW-0804">Transcription</keyword>
<dbReference type="GO" id="GO:0000976">
    <property type="term" value="F:transcription cis-regulatory region binding"/>
    <property type="evidence" value="ECO:0007669"/>
    <property type="project" value="TreeGrafter"/>
</dbReference>
<keyword evidence="1" id="KW-0805">Transcription regulation</keyword>
<dbReference type="SMART" id="SM00354">
    <property type="entry name" value="HTH_LACI"/>
    <property type="match status" value="1"/>
</dbReference>
<dbReference type="Pfam" id="PF00356">
    <property type="entry name" value="LacI"/>
    <property type="match status" value="1"/>
</dbReference>
<evidence type="ECO:0000256" key="2">
    <source>
        <dbReference type="ARBA" id="ARBA00023125"/>
    </source>
</evidence>
<dbReference type="Gene3D" id="3.40.50.2300">
    <property type="match status" value="2"/>
</dbReference>
<name>A0A413RMG8_9CELL</name>
<evidence type="ECO:0000256" key="1">
    <source>
        <dbReference type="ARBA" id="ARBA00023015"/>
    </source>
</evidence>